<feature type="compositionally biased region" description="Low complexity" evidence="2">
    <location>
        <begin position="940"/>
        <end position="953"/>
    </location>
</feature>
<feature type="compositionally biased region" description="Basic and acidic residues" evidence="2">
    <location>
        <begin position="333"/>
        <end position="346"/>
    </location>
</feature>
<feature type="region of interest" description="Disordered" evidence="2">
    <location>
        <begin position="381"/>
        <end position="420"/>
    </location>
</feature>
<feature type="compositionally biased region" description="Basic and acidic residues" evidence="2">
    <location>
        <begin position="748"/>
        <end position="768"/>
    </location>
</feature>
<name>A0A0N0P8H4_LEPSE</name>
<feature type="compositionally biased region" description="Low complexity" evidence="2">
    <location>
        <begin position="1283"/>
        <end position="1296"/>
    </location>
</feature>
<feature type="region of interest" description="Disordered" evidence="2">
    <location>
        <begin position="931"/>
        <end position="955"/>
    </location>
</feature>
<keyword evidence="4" id="KW-1185">Reference proteome</keyword>
<comment type="caution">
    <text evidence="3">The sequence shown here is derived from an EMBL/GenBank/DDBJ whole genome shotgun (WGS) entry which is preliminary data.</text>
</comment>
<feature type="coiled-coil region" evidence="1">
    <location>
        <begin position="1501"/>
        <end position="1588"/>
    </location>
</feature>
<feature type="compositionally biased region" description="Low complexity" evidence="2">
    <location>
        <begin position="99"/>
        <end position="115"/>
    </location>
</feature>
<feature type="region of interest" description="Disordered" evidence="2">
    <location>
        <begin position="442"/>
        <end position="471"/>
    </location>
</feature>
<feature type="region of interest" description="Disordered" evidence="2">
    <location>
        <begin position="984"/>
        <end position="1011"/>
    </location>
</feature>
<feature type="compositionally biased region" description="Low complexity" evidence="2">
    <location>
        <begin position="997"/>
        <end position="1011"/>
    </location>
</feature>
<reference evidence="3 4" key="1">
    <citation type="journal article" date="2015" name="PLoS Pathog.">
        <title>Leptomonas seymouri: Adaptations to the Dixenous Life Cycle Analyzed by Genome Sequencing, Transcriptome Profiling and Co-infection with Leishmania donovani.</title>
        <authorList>
            <person name="Kraeva N."/>
            <person name="Butenko A."/>
            <person name="Hlavacova J."/>
            <person name="Kostygov A."/>
            <person name="Myskova J."/>
            <person name="Grybchuk D."/>
            <person name="Lestinova T."/>
            <person name="Votypka J."/>
            <person name="Volf P."/>
            <person name="Opperdoes F."/>
            <person name="Flegontov P."/>
            <person name="Lukes J."/>
            <person name="Yurchenko V."/>
        </authorList>
    </citation>
    <scope>NUCLEOTIDE SEQUENCE [LARGE SCALE GENOMIC DNA]</scope>
    <source>
        <strain evidence="3 4">ATCC 30220</strain>
    </source>
</reference>
<dbReference type="EMBL" id="LJSK01000013">
    <property type="protein sequence ID" value="KPI89956.1"/>
    <property type="molecule type" value="Genomic_DNA"/>
</dbReference>
<feature type="region of interest" description="Disordered" evidence="2">
    <location>
        <begin position="1"/>
        <end position="197"/>
    </location>
</feature>
<feature type="region of interest" description="Disordered" evidence="2">
    <location>
        <begin position="1218"/>
        <end position="1302"/>
    </location>
</feature>
<dbReference type="OMA" id="LAKVCIQ"/>
<feature type="coiled-coil region" evidence="1">
    <location>
        <begin position="598"/>
        <end position="673"/>
    </location>
</feature>
<evidence type="ECO:0000256" key="1">
    <source>
        <dbReference type="SAM" id="Coils"/>
    </source>
</evidence>
<feature type="region of interest" description="Disordered" evidence="2">
    <location>
        <begin position="684"/>
        <end position="775"/>
    </location>
</feature>
<accession>A0A0N0P8H4</accession>
<dbReference type="VEuPathDB" id="TriTrypDB:Lsey_0013_0210"/>
<feature type="region of interest" description="Disordered" evidence="2">
    <location>
        <begin position="532"/>
        <end position="568"/>
    </location>
</feature>
<feature type="region of interest" description="Disordered" evidence="2">
    <location>
        <begin position="1377"/>
        <end position="1424"/>
    </location>
</feature>
<feature type="compositionally biased region" description="Low complexity" evidence="2">
    <location>
        <begin position="442"/>
        <end position="452"/>
    </location>
</feature>
<feature type="compositionally biased region" description="Basic and acidic residues" evidence="2">
    <location>
        <begin position="87"/>
        <end position="98"/>
    </location>
</feature>
<feature type="region of interest" description="Disordered" evidence="2">
    <location>
        <begin position="829"/>
        <end position="848"/>
    </location>
</feature>
<gene>
    <name evidence="3" type="ORF">ABL78_0924</name>
</gene>
<feature type="region of interest" description="Disordered" evidence="2">
    <location>
        <begin position="325"/>
        <end position="354"/>
    </location>
</feature>
<feature type="compositionally biased region" description="Polar residues" evidence="2">
    <location>
        <begin position="705"/>
        <end position="714"/>
    </location>
</feature>
<proteinExistence type="predicted"/>
<evidence type="ECO:0000313" key="3">
    <source>
        <dbReference type="EMBL" id="KPI89956.1"/>
    </source>
</evidence>
<feature type="compositionally biased region" description="Low complexity" evidence="2">
    <location>
        <begin position="738"/>
        <end position="747"/>
    </location>
</feature>
<dbReference type="Proteomes" id="UP000038009">
    <property type="component" value="Unassembled WGS sequence"/>
</dbReference>
<feature type="region of interest" description="Disordered" evidence="2">
    <location>
        <begin position="1147"/>
        <end position="1172"/>
    </location>
</feature>
<sequence length="1595" mass="173528">MEWPLDQLRDMHAMEPSPSPPVTARVLVPPSHIYSSRQPSAGESCEGAPASSQRQTPSPLNSNPPLTRHNQRHMHAATAQATFVGERMTEEAEEERASLPRNSSTRTSPRSSAPLALRSINVAPASQPKGRPASLSNIRAPDVEWVVQMSERRSEGEGPPPTPEEEQSAYALVPSPRQAHSHKEQLRRRRSSGSSTSAACRLNVIGPDLRDCIDLCESECTDAVREEDEPQEMRVAPLPHELYQRHPQQRRAPAPTAVAADDLAVLVSADTVERCRSDSRGQICLVDDSDLTAESALPDRRCAGSLVDEAMRRTAAARLSASIRAPTEFPGEGEERVGVGVGEDRGSVASSSPPVDTYADRVFALDYYYYHTAVPNDETAAEGEFTEEAKDKTPAHNGGGGADEGAHRRTSASPSSSVPRWARSIAEETPFTPFAFAPPCPAAAGAATASSTPSPPVTPNAPHAKPEEAPIGSSAANHFRVSILDGLTAGAQERLTVQEVVAAVLAALPPPPSLPPAVQVREVALEKEDVDIDGPFDEPAPRIPAEGGAFHGCQSSSQSQRQRHAEQLEREQLIHRIGDGRAHLSSVDRLVGRVDAVIESRKTELKALKEKQEQLKQQTEGHKARTAIAQKEIRRLRDRQHAQAELQLLRDMLVDKENQLSVAQSQLLSLKRLRQQLSLLHAASAEKSRPASERLESSAAVPVSKTVSMPQSAQLLPPSLSESERRGALLPLSPPSPAAVTNSAAADAARKQTKETTAEPGQEPHEPQRSASWSSFSSASSLASLDTCDIMDDFLEELLMEVDGLSKVCIQLPSPPPAMSYCHRIGRSNASAHGRSNNQPGLSRRGRPTYSALNRRLNDGNNGFFSFFGGATEAHLNSKPLSTFLANLDRLAQTFWELEEVVQLRARELATDQEEEELRARLTVEYGLASKAEGEESHESPTSSTTPLQPSCTEQVSEALVLQEEADPLTATAFADRTTRQLFLSSPEHGRRSHGKPLSPGSATPPSASPLLRRPASVSLLLPTLVYAYPRVAAVSQHLDDEQQVIQSDYVATIAAARQQRREFTSRLREVFRLHVVPALQRRIAMLKQQQTSLARELGELGVKEVTLEWEEEEPEMPSGVALWQLMDEATAAYRRQWLGPLLHGGSNRSRSRFSAYSAGHEEENSLYGDDTSSRCLSMMRGESERLRRDKMRATASLSRVAGPPACQVHRRTLHVRCDAREQKVGDDTAKARAKPVSPRPGKRGGLPQQQRQHHRQTNGCGDEAGRGDSARPRSARLACQKSSARSGRRSTTATAKAPPHLGSKTCAALQLYTHPPSQKLLQLARQINSHNGHSATRGRGLAEAVGEGEEEAAAAITRVNRHSAISRPPRIAPIATSSLRCSGGTPRASGATGSSATARSSAATTTSARVSVMAPPSPRHRPDAPALSLAAFSTSAVSSPLVHDTRVRLSTDIGVPRGGPAVSPVAAAGLWTPFEPTRDALAEGAVHVAITFTGAEAHRRQVAQERREAYQREFWQLREELARIDEDIFQLRAKHSELCELQQRTEAEQEQKLVEAEAKVKKCRAFHKALKRENKEWRDICDELQRVIREEGES</sequence>
<evidence type="ECO:0000256" key="2">
    <source>
        <dbReference type="SAM" id="MobiDB-lite"/>
    </source>
</evidence>
<dbReference type="OrthoDB" id="267169at2759"/>
<feature type="compositionally biased region" description="Low complexity" evidence="2">
    <location>
        <begin position="1383"/>
        <end position="1410"/>
    </location>
</feature>
<feature type="compositionally biased region" description="Basic and acidic residues" evidence="2">
    <location>
        <begin position="684"/>
        <end position="696"/>
    </location>
</feature>
<keyword evidence="1" id="KW-0175">Coiled coil</keyword>
<protein>
    <submittedName>
        <fullName evidence="3">Uncharacterized protein</fullName>
    </submittedName>
</protein>
<feature type="compositionally biased region" description="Basic and acidic residues" evidence="2">
    <location>
        <begin position="1218"/>
        <end position="1231"/>
    </location>
</feature>
<evidence type="ECO:0000313" key="4">
    <source>
        <dbReference type="Proteomes" id="UP000038009"/>
    </source>
</evidence>
<feature type="compositionally biased region" description="Polar residues" evidence="2">
    <location>
        <begin position="50"/>
        <end position="65"/>
    </location>
</feature>
<feature type="compositionally biased region" description="Polar residues" evidence="2">
    <location>
        <begin position="829"/>
        <end position="841"/>
    </location>
</feature>
<organism evidence="3 4">
    <name type="scientific">Leptomonas seymouri</name>
    <dbReference type="NCBI Taxonomy" id="5684"/>
    <lineage>
        <taxon>Eukaryota</taxon>
        <taxon>Discoba</taxon>
        <taxon>Euglenozoa</taxon>
        <taxon>Kinetoplastea</taxon>
        <taxon>Metakinetoplastina</taxon>
        <taxon>Trypanosomatida</taxon>
        <taxon>Trypanosomatidae</taxon>
        <taxon>Leishmaniinae</taxon>
        <taxon>Leptomonas</taxon>
    </lineage>
</organism>